<keyword evidence="3" id="KW-0804">Transcription</keyword>
<evidence type="ECO:0000313" key="8">
    <source>
        <dbReference type="Proteomes" id="UP000191285"/>
    </source>
</evidence>
<keyword evidence="2" id="KW-0238">DNA-binding</keyword>
<gene>
    <name evidence="7" type="ORF">PENSTE_c001G04447</name>
</gene>
<dbReference type="GO" id="GO:0008270">
    <property type="term" value="F:zinc ion binding"/>
    <property type="evidence" value="ECO:0007669"/>
    <property type="project" value="InterPro"/>
</dbReference>
<name>A0A1V6TZ41_9EURO</name>
<organism evidence="7 8">
    <name type="scientific">Penicillium steckii</name>
    <dbReference type="NCBI Taxonomy" id="303698"/>
    <lineage>
        <taxon>Eukaryota</taxon>
        <taxon>Fungi</taxon>
        <taxon>Dikarya</taxon>
        <taxon>Ascomycota</taxon>
        <taxon>Pezizomycotina</taxon>
        <taxon>Eurotiomycetes</taxon>
        <taxon>Eurotiomycetidae</taxon>
        <taxon>Eurotiales</taxon>
        <taxon>Aspergillaceae</taxon>
        <taxon>Penicillium</taxon>
    </lineage>
</organism>
<feature type="domain" description="Zn(2)-C6 fungal-type" evidence="6">
    <location>
        <begin position="48"/>
        <end position="76"/>
    </location>
</feature>
<evidence type="ECO:0000256" key="2">
    <source>
        <dbReference type="ARBA" id="ARBA00023125"/>
    </source>
</evidence>
<protein>
    <recommendedName>
        <fullName evidence="6">Zn(2)-C6 fungal-type domain-containing protein</fullName>
    </recommendedName>
</protein>
<evidence type="ECO:0000256" key="4">
    <source>
        <dbReference type="ARBA" id="ARBA00023242"/>
    </source>
</evidence>
<dbReference type="SUPFAM" id="SSF57701">
    <property type="entry name" value="Zn2/Cys6 DNA-binding domain"/>
    <property type="match status" value="1"/>
</dbReference>
<dbReference type="PANTHER" id="PTHR38791:SF5">
    <property type="entry name" value="TRANSCRIPTION FACTOR DBAG-RELATED"/>
    <property type="match status" value="1"/>
</dbReference>
<dbReference type="OrthoDB" id="5280547at2759"/>
<dbReference type="Pfam" id="PF00172">
    <property type="entry name" value="Zn_clus"/>
    <property type="match status" value="1"/>
</dbReference>
<dbReference type="PANTHER" id="PTHR38791">
    <property type="entry name" value="ZN(II)2CYS6 TRANSCRIPTION FACTOR (EUROFUNG)-RELATED-RELATED"/>
    <property type="match status" value="1"/>
</dbReference>
<keyword evidence="4" id="KW-0539">Nucleus</keyword>
<feature type="compositionally biased region" description="Basic and acidic residues" evidence="5">
    <location>
        <begin position="103"/>
        <end position="113"/>
    </location>
</feature>
<evidence type="ECO:0000259" key="6">
    <source>
        <dbReference type="PROSITE" id="PS50048"/>
    </source>
</evidence>
<dbReference type="GO" id="GO:0003677">
    <property type="term" value="F:DNA binding"/>
    <property type="evidence" value="ECO:0007669"/>
    <property type="project" value="UniProtKB-KW"/>
</dbReference>
<dbReference type="CDD" id="cd00067">
    <property type="entry name" value="GAL4"/>
    <property type="match status" value="1"/>
</dbReference>
<dbReference type="CDD" id="cd12148">
    <property type="entry name" value="fungal_TF_MHR"/>
    <property type="match status" value="1"/>
</dbReference>
<evidence type="ECO:0000256" key="1">
    <source>
        <dbReference type="ARBA" id="ARBA00023015"/>
    </source>
</evidence>
<dbReference type="InterPro" id="IPR053175">
    <property type="entry name" value="DHMBA_Reg_Transcription_Factor"/>
</dbReference>
<evidence type="ECO:0000256" key="5">
    <source>
        <dbReference type="SAM" id="MobiDB-lite"/>
    </source>
</evidence>
<evidence type="ECO:0000256" key="3">
    <source>
        <dbReference type="ARBA" id="ARBA00023163"/>
    </source>
</evidence>
<dbReference type="GO" id="GO:0000981">
    <property type="term" value="F:DNA-binding transcription factor activity, RNA polymerase II-specific"/>
    <property type="evidence" value="ECO:0007669"/>
    <property type="project" value="InterPro"/>
</dbReference>
<comment type="caution">
    <text evidence="7">The sequence shown here is derived from an EMBL/GenBank/DDBJ whole genome shotgun (WGS) entry which is preliminary data.</text>
</comment>
<proteinExistence type="predicted"/>
<evidence type="ECO:0000313" key="7">
    <source>
        <dbReference type="EMBL" id="OQE31582.1"/>
    </source>
</evidence>
<dbReference type="InterPro" id="IPR001138">
    <property type="entry name" value="Zn2Cys6_DnaBD"/>
</dbReference>
<sequence length="566" mass="64054">MPQRCSLENPDNITILLPLLTLKKSLWNDPNQISTEIAMPFYGRPSKNCESCRIRRIKCDRIEPVCSQCKRAGKSCGGYRDIPALLFRDENDKTVQRTTAAKSKAEARRKLLDEPSATNQQRSRSKSKPSWSSLVVQTQPEVFFIPVMPSAMPSSLDDQGLRFFFNRFGNSIQKVANSPTMLQMSDMEKSPLMTSVTNELPFRDAIMAVGLAAMSNVTNDQSLLLVAREKYLRAINTVRSAVGNPHLSNPVLIFKIITILSLFEMVCCPPSQHDSWVVHLDGMAALLKQKSFSEALNIESRPRLQYLFVCVIRQFLAQGNLPLDLLNWNPENMSSVNPDERPAVDLVDILIRFTKLHHTIRCDPNQETETSTRSILQFDRELDEWEKNLPEKWAFTIDESKDIHHSFNGKYLIYEEVWPSRILNHYFWGRILVNEILMDHLTRNTTPTLRTLQQRQRALDTISRMSVNICAGAASQMGVVLGNGYPCSGGLKLPPLNGVFMLLFPLTIAGSAAGAPDDVHEWVVETLSKIGGTMGIRRALELIPKIRESREKKKLLYSQVNQVELV</sequence>
<dbReference type="InterPro" id="IPR036864">
    <property type="entry name" value="Zn2-C6_fun-type_DNA-bd_sf"/>
</dbReference>
<keyword evidence="8" id="KW-1185">Reference proteome</keyword>
<dbReference type="SMART" id="SM00066">
    <property type="entry name" value="GAL4"/>
    <property type="match status" value="1"/>
</dbReference>
<dbReference type="Gene3D" id="4.10.240.10">
    <property type="entry name" value="Zn(2)-C6 fungal-type DNA-binding domain"/>
    <property type="match status" value="1"/>
</dbReference>
<dbReference type="EMBL" id="MLKD01000001">
    <property type="protein sequence ID" value="OQE31582.1"/>
    <property type="molecule type" value="Genomic_DNA"/>
</dbReference>
<keyword evidence="1" id="KW-0805">Transcription regulation</keyword>
<dbReference type="PROSITE" id="PS50048">
    <property type="entry name" value="ZN2_CY6_FUNGAL_2"/>
    <property type="match status" value="1"/>
</dbReference>
<dbReference type="AlphaFoldDB" id="A0A1V6TZ41"/>
<accession>A0A1V6TZ41</accession>
<reference evidence="8" key="1">
    <citation type="journal article" date="2017" name="Nat. Microbiol.">
        <title>Global analysis of biosynthetic gene clusters reveals vast potential of secondary metabolite production in Penicillium species.</title>
        <authorList>
            <person name="Nielsen J.C."/>
            <person name="Grijseels S."/>
            <person name="Prigent S."/>
            <person name="Ji B."/>
            <person name="Dainat J."/>
            <person name="Nielsen K.F."/>
            <person name="Frisvad J.C."/>
            <person name="Workman M."/>
            <person name="Nielsen J."/>
        </authorList>
    </citation>
    <scope>NUCLEOTIDE SEQUENCE [LARGE SCALE GENOMIC DNA]</scope>
    <source>
        <strain evidence="8">IBT 24891</strain>
    </source>
</reference>
<feature type="region of interest" description="Disordered" evidence="5">
    <location>
        <begin position="95"/>
        <end position="133"/>
    </location>
</feature>
<dbReference type="Proteomes" id="UP000191285">
    <property type="component" value="Unassembled WGS sequence"/>
</dbReference>
<dbReference type="STRING" id="303698.A0A1V6TZ41"/>